<organism evidence="1 2">
    <name type="scientific">Fusobacterium nucleatum subsp. polymorphum</name>
    <name type="common">Fusobacterium polymorphum</name>
    <dbReference type="NCBI Taxonomy" id="76857"/>
    <lineage>
        <taxon>Bacteria</taxon>
        <taxon>Fusobacteriati</taxon>
        <taxon>Fusobacteriota</taxon>
        <taxon>Fusobacteriia</taxon>
        <taxon>Fusobacteriales</taxon>
        <taxon>Fusobacteriaceae</taxon>
        <taxon>Fusobacterium</taxon>
    </lineage>
</organism>
<dbReference type="AlphaFoldDB" id="A0A1Z3CJJ2"/>
<protein>
    <submittedName>
        <fullName evidence="1">Uncharacterized protein</fullName>
    </submittedName>
</protein>
<sequence length="106" mass="12592">MIDYKNNKKYIGKKIKIKYTKDFLIEQKKNQKKIEDENKLQDQSYDTQRLLKEKGLSSVSEIDFSEGILTRVDIVSDYTTDEDYSIILDNYKSVYLSYIESVEEIE</sequence>
<keyword evidence="2" id="KW-1185">Reference proteome</keyword>
<dbReference type="Proteomes" id="UP000196759">
    <property type="component" value="Chromosome"/>
</dbReference>
<name>A0A1Z3CJJ2_FUSNP</name>
<gene>
    <name evidence="1" type="ORF">CBG50_11345</name>
</gene>
<evidence type="ECO:0000313" key="2">
    <source>
        <dbReference type="Proteomes" id="UP000196759"/>
    </source>
</evidence>
<proteinExistence type="predicted"/>
<reference evidence="1 2" key="1">
    <citation type="submission" date="2017-06" db="EMBL/GenBank/DDBJ databases">
        <title>Draft genome sequence of Fusobacterium nucleatum subsp. polymorphum KCOM 1260 (=ChDC F218).</title>
        <authorList>
            <person name="Kook J.-K."/>
            <person name="Park S.-N."/>
            <person name="Lim Y.K."/>
            <person name="Roh H."/>
        </authorList>
    </citation>
    <scope>NUCLEOTIDE SEQUENCE [LARGE SCALE GENOMIC DNA]</scope>
    <source>
        <strain evidence="2">KCOM 1260 (ChDC F218)</strain>
    </source>
</reference>
<dbReference type="EMBL" id="CP021934">
    <property type="protein sequence ID" value="ASC03789.1"/>
    <property type="molecule type" value="Genomic_DNA"/>
</dbReference>
<dbReference type="RefSeq" id="WP_032847979.1">
    <property type="nucleotide sequence ID" value="NZ_CP021934.1"/>
</dbReference>
<evidence type="ECO:0000313" key="1">
    <source>
        <dbReference type="EMBL" id="ASC03789.1"/>
    </source>
</evidence>
<accession>A0A1Z3CJJ2</accession>